<dbReference type="GO" id="GO:0005275">
    <property type="term" value="F:amine transmembrane transporter activity"/>
    <property type="evidence" value="ECO:0007669"/>
    <property type="project" value="TreeGrafter"/>
</dbReference>
<dbReference type="GO" id="GO:0031460">
    <property type="term" value="P:glycine betaine transport"/>
    <property type="evidence" value="ECO:0007669"/>
    <property type="project" value="UniProtKB-ARBA"/>
</dbReference>
<evidence type="ECO:0000259" key="8">
    <source>
        <dbReference type="PROSITE" id="PS50928"/>
    </source>
</evidence>
<evidence type="ECO:0000313" key="10">
    <source>
        <dbReference type="Proteomes" id="UP000187059"/>
    </source>
</evidence>
<evidence type="ECO:0000256" key="2">
    <source>
        <dbReference type="ARBA" id="ARBA00022448"/>
    </source>
</evidence>
<name>A0A1P8UMX1_9RHOB</name>
<keyword evidence="3" id="KW-1003">Cell membrane</keyword>
<evidence type="ECO:0000256" key="6">
    <source>
        <dbReference type="ARBA" id="ARBA00023136"/>
    </source>
</evidence>
<dbReference type="GO" id="GO:0043190">
    <property type="term" value="C:ATP-binding cassette (ABC) transporter complex"/>
    <property type="evidence" value="ECO:0007669"/>
    <property type="project" value="TreeGrafter"/>
</dbReference>
<evidence type="ECO:0000256" key="7">
    <source>
        <dbReference type="RuleBase" id="RU363032"/>
    </source>
</evidence>
<feature type="transmembrane region" description="Helical" evidence="7">
    <location>
        <begin position="468"/>
        <end position="485"/>
    </location>
</feature>
<keyword evidence="5 7" id="KW-1133">Transmembrane helix</keyword>
<dbReference type="FunFam" id="1.10.3720.10:FF:000001">
    <property type="entry name" value="Glycine betaine ABC transporter, permease"/>
    <property type="match status" value="1"/>
</dbReference>
<dbReference type="GO" id="GO:0015871">
    <property type="term" value="P:choline transport"/>
    <property type="evidence" value="ECO:0007669"/>
    <property type="project" value="TreeGrafter"/>
</dbReference>
<keyword evidence="9" id="KW-0614">Plasmid</keyword>
<feature type="transmembrane region" description="Helical" evidence="7">
    <location>
        <begin position="551"/>
        <end position="570"/>
    </location>
</feature>
<gene>
    <name evidence="9" type="ORF">Ga0080574_TMP410</name>
</gene>
<accession>A0A1P8UMX1</accession>
<keyword evidence="10" id="KW-1185">Reference proteome</keyword>
<feature type="transmembrane region" description="Helical" evidence="7">
    <location>
        <begin position="177"/>
        <end position="198"/>
    </location>
</feature>
<feature type="transmembrane region" description="Helical" evidence="7">
    <location>
        <begin position="491"/>
        <end position="515"/>
    </location>
</feature>
<feature type="transmembrane region" description="Helical" evidence="7">
    <location>
        <begin position="218"/>
        <end position="243"/>
    </location>
</feature>
<dbReference type="InterPro" id="IPR000515">
    <property type="entry name" value="MetI-like"/>
</dbReference>
<feature type="transmembrane region" description="Helical" evidence="7">
    <location>
        <begin position="122"/>
        <end position="142"/>
    </location>
</feature>
<geneLocation type="plasmid" evidence="10">
    <name>ppaby1</name>
</geneLocation>
<feature type="domain" description="ABC transmembrane type-1" evidence="8">
    <location>
        <begin position="488"/>
        <end position="667"/>
    </location>
</feature>
<comment type="subcellular location">
    <subcellularLocation>
        <location evidence="1 7">Cell membrane</location>
        <topology evidence="1 7">Multi-pass membrane protein</topology>
    </subcellularLocation>
</comment>
<dbReference type="PANTHER" id="PTHR47737:SF1">
    <property type="entry name" value="GLYCINE BETAINE_PROLINE BETAINE TRANSPORT SYSTEM PERMEASE PROTEIN PROW"/>
    <property type="match status" value="1"/>
</dbReference>
<dbReference type="PANTHER" id="PTHR47737">
    <property type="entry name" value="GLYCINE BETAINE/PROLINE BETAINE TRANSPORT SYSTEM PERMEASE PROTEIN PROW"/>
    <property type="match status" value="1"/>
</dbReference>
<dbReference type="CDD" id="cd06261">
    <property type="entry name" value="TM_PBP2"/>
    <property type="match status" value="2"/>
</dbReference>
<feature type="transmembrane region" description="Helical" evidence="7">
    <location>
        <begin position="607"/>
        <end position="629"/>
    </location>
</feature>
<evidence type="ECO:0000256" key="5">
    <source>
        <dbReference type="ARBA" id="ARBA00022989"/>
    </source>
</evidence>
<dbReference type="SUPFAM" id="SSF161098">
    <property type="entry name" value="MetI-like"/>
    <property type="match status" value="2"/>
</dbReference>
<protein>
    <submittedName>
        <fullName evidence="9">Glycine betaine/proline transport system permease protein</fullName>
    </submittedName>
</protein>
<sequence length="682" mass="73708">MSQAETDLAAPAGQANGLTALLRKPWLFWAALFLSTALISHYAFDLYKALDARWIIRFPSAWQPDFEGRISAFMTWLLEDARILGLQFREITRGLAAMIEAPYDLVLDLFVRGLVFGQGQQAVQILPPLSWVAVVYAVVALGHYTKSWALAALMGGCFGYLAVFGQWESAMVTLSSVLIAVPLAAGGGLLLGILAYRLRWVDLMLRPVLDLMQTVPVFAYLVPILFMFGFGPVSALVATIIYAMPPMIRVTIVALRGVPEELAELGRMVGCTPGQQMWKVMVPSAKPTIMVGVNQVIMLTLNMVIIASMIGAGGLGYDVLTALRRLDIGGGIEAGIAIVVLAIALDRLSQEYATRTVEQTARQAQGGWLRRHRWALSAAAVALATFLAGMVLPWIQNYPAAAEISTGAFWTRAMEYINVTYFDTLDAIKTMILQWFMLPVRGFFTGIPWVWGLFAATLIGLRAGGWRLAALVFCLVGLIVLAGLWTPAMMTVYLCGVSVVIASVIGIPLGIWAAGSAGSNRVIGAFVDTLQTLPSFVYLIPVVMLFRVGDFSAMIAIVAYALAPAVRYAAHGIRSIDPQVIEAGIVSGCTPAQLMRRIKLPMIVPELLLGLNQTIMLALSMLVITALVGTRDLGQDVYIALTKADTGQGIVVGLAVAFIAITADRILAASARQMRRKLGIEQ</sequence>
<feature type="transmembrane region" description="Helical" evidence="7">
    <location>
        <begin position="649"/>
        <end position="668"/>
    </location>
</feature>
<organism evidence="9 10">
    <name type="scientific">Salipiger abyssi</name>
    <dbReference type="NCBI Taxonomy" id="1250539"/>
    <lineage>
        <taxon>Bacteria</taxon>
        <taxon>Pseudomonadati</taxon>
        <taxon>Pseudomonadota</taxon>
        <taxon>Alphaproteobacteria</taxon>
        <taxon>Rhodobacterales</taxon>
        <taxon>Roseobacteraceae</taxon>
        <taxon>Salipiger</taxon>
    </lineage>
</organism>
<proteinExistence type="inferred from homology"/>
<dbReference type="KEGG" id="paby:Ga0080574_TMP410"/>
<dbReference type="AlphaFoldDB" id="A0A1P8UMX1"/>
<feature type="transmembrane region" description="Helical" evidence="7">
    <location>
        <begin position="374"/>
        <end position="395"/>
    </location>
</feature>
<keyword evidence="4 7" id="KW-0812">Transmembrane</keyword>
<evidence type="ECO:0000256" key="4">
    <source>
        <dbReference type="ARBA" id="ARBA00022692"/>
    </source>
</evidence>
<feature type="transmembrane region" description="Helical" evidence="7">
    <location>
        <begin position="26"/>
        <end position="44"/>
    </location>
</feature>
<dbReference type="InterPro" id="IPR035906">
    <property type="entry name" value="MetI-like_sf"/>
</dbReference>
<reference evidence="9 10" key="1">
    <citation type="submission" date="2016-04" db="EMBL/GenBank/DDBJ databases">
        <title>Deep-sea bacteria in the southern Pacific.</title>
        <authorList>
            <person name="Tang K."/>
        </authorList>
    </citation>
    <scope>NUCLEOTIDE SEQUENCE [LARGE SCALE GENOMIC DNA]</scope>
    <source>
        <strain evidence="9 10">JLT2014</strain>
        <plasmid evidence="10">ppaby1</plasmid>
    </source>
</reference>
<dbReference type="Proteomes" id="UP000187059">
    <property type="component" value="Plasmid pPABY1"/>
</dbReference>
<dbReference type="Gene3D" id="1.10.3720.10">
    <property type="entry name" value="MetI-like"/>
    <property type="match status" value="2"/>
</dbReference>
<dbReference type="EMBL" id="CP015091">
    <property type="protein sequence ID" value="APZ50744.1"/>
    <property type="molecule type" value="Genomic_DNA"/>
</dbReference>
<evidence type="ECO:0000256" key="3">
    <source>
        <dbReference type="ARBA" id="ARBA00022475"/>
    </source>
</evidence>
<dbReference type="Pfam" id="PF00528">
    <property type="entry name" value="BPD_transp_1"/>
    <property type="match status" value="2"/>
</dbReference>
<dbReference type="RefSeq" id="WP_076694802.1">
    <property type="nucleotide sequence ID" value="NZ_CP015091.1"/>
</dbReference>
<feature type="transmembrane region" description="Helical" evidence="7">
    <location>
        <begin position="328"/>
        <end position="345"/>
    </location>
</feature>
<keyword evidence="6 7" id="KW-0472">Membrane</keyword>
<feature type="domain" description="ABC transmembrane type-1" evidence="8">
    <location>
        <begin position="170"/>
        <end position="349"/>
    </location>
</feature>
<comment type="similarity">
    <text evidence="7">Belongs to the binding-protein-dependent transport system permease family.</text>
</comment>
<keyword evidence="2 7" id="KW-0813">Transport</keyword>
<feature type="transmembrane region" description="Helical" evidence="7">
    <location>
        <begin position="148"/>
        <end position="165"/>
    </location>
</feature>
<evidence type="ECO:0000256" key="1">
    <source>
        <dbReference type="ARBA" id="ARBA00004651"/>
    </source>
</evidence>
<dbReference type="GO" id="GO:0015226">
    <property type="term" value="F:carnitine transmembrane transporter activity"/>
    <property type="evidence" value="ECO:0007669"/>
    <property type="project" value="TreeGrafter"/>
</dbReference>
<evidence type="ECO:0000313" key="9">
    <source>
        <dbReference type="EMBL" id="APZ50744.1"/>
    </source>
</evidence>
<feature type="transmembrane region" description="Helical" evidence="7">
    <location>
        <begin position="296"/>
        <end position="316"/>
    </location>
</feature>
<dbReference type="PROSITE" id="PS50928">
    <property type="entry name" value="ABC_TM1"/>
    <property type="match status" value="2"/>
</dbReference>
<feature type="transmembrane region" description="Helical" evidence="7">
    <location>
        <begin position="522"/>
        <end position="545"/>
    </location>
</feature>
<dbReference type="OrthoDB" id="9815258at2"/>